<feature type="compositionally biased region" description="Acidic residues" evidence="1">
    <location>
        <begin position="167"/>
        <end position="178"/>
    </location>
</feature>
<feature type="chain" id="PRO_5043141605" evidence="2">
    <location>
        <begin position="20"/>
        <end position="260"/>
    </location>
</feature>
<gene>
    <name evidence="3" type="ORF">SSLN_LOCUS18452</name>
</gene>
<name>A0A183TPQ4_SCHSO</name>
<keyword evidence="2" id="KW-0732">Signal</keyword>
<protein>
    <submittedName>
        <fullName evidence="5">Secreted protein</fullName>
    </submittedName>
</protein>
<evidence type="ECO:0000313" key="5">
    <source>
        <dbReference type="WBParaSite" id="SSLN_0001914901-mRNA-1"/>
    </source>
</evidence>
<evidence type="ECO:0000256" key="2">
    <source>
        <dbReference type="SAM" id="SignalP"/>
    </source>
</evidence>
<dbReference type="OrthoDB" id="6279039at2759"/>
<evidence type="ECO:0000313" key="3">
    <source>
        <dbReference type="EMBL" id="VDM04838.1"/>
    </source>
</evidence>
<accession>A0A183TPQ4</accession>
<reference evidence="3 4" key="2">
    <citation type="submission" date="2018-11" db="EMBL/GenBank/DDBJ databases">
        <authorList>
            <consortium name="Pathogen Informatics"/>
        </authorList>
    </citation>
    <scope>NUCLEOTIDE SEQUENCE [LARGE SCALE GENOMIC DNA]</scope>
    <source>
        <strain evidence="3 4">NST_G2</strain>
    </source>
</reference>
<feature type="signal peptide" evidence="2">
    <location>
        <begin position="1"/>
        <end position="19"/>
    </location>
</feature>
<keyword evidence="4" id="KW-1185">Reference proteome</keyword>
<feature type="compositionally biased region" description="Basic and acidic residues" evidence="1">
    <location>
        <begin position="179"/>
        <end position="191"/>
    </location>
</feature>
<dbReference type="Proteomes" id="UP000275846">
    <property type="component" value="Unassembled WGS sequence"/>
</dbReference>
<feature type="compositionally biased region" description="Polar residues" evidence="1">
    <location>
        <begin position="214"/>
        <end position="235"/>
    </location>
</feature>
<evidence type="ECO:0000313" key="4">
    <source>
        <dbReference type="Proteomes" id="UP000275846"/>
    </source>
</evidence>
<reference evidence="5" key="1">
    <citation type="submission" date="2016-06" db="UniProtKB">
        <authorList>
            <consortium name="WormBaseParasite"/>
        </authorList>
    </citation>
    <scope>IDENTIFICATION</scope>
</reference>
<feature type="region of interest" description="Disordered" evidence="1">
    <location>
        <begin position="167"/>
        <end position="260"/>
    </location>
</feature>
<feature type="compositionally biased region" description="Basic and acidic residues" evidence="1">
    <location>
        <begin position="237"/>
        <end position="253"/>
    </location>
</feature>
<dbReference type="WBParaSite" id="SSLN_0001914901-mRNA-1">
    <property type="protein sequence ID" value="SSLN_0001914901-mRNA-1"/>
    <property type="gene ID" value="SSLN_0001914901"/>
</dbReference>
<sequence>MFILERVCLLAWLLSSATGQPYKPHAPRTPTTNSYSPSYASTLKDVQQACAALNNVAAVTQTWTHFSRAAYSTATEYADRQRTIVRYVDRVLRSCTDHCLVQCSSTTLARLFKFFFLSTVNIPLSTVNCSVSRNVSDAAVYSAAKSDMNTHVILNFWGGGEHLFDDGYDDKDREEEKEEGVARRRGQEIRGDGAPSTTARTEKFVAVSEGGLANKTTVSLNAPTRNRRQGSQLQSQKKRDPAEKGKILDEMSRAKNASRN</sequence>
<dbReference type="EMBL" id="UYSU01044464">
    <property type="protein sequence ID" value="VDM04838.1"/>
    <property type="molecule type" value="Genomic_DNA"/>
</dbReference>
<evidence type="ECO:0000256" key="1">
    <source>
        <dbReference type="SAM" id="MobiDB-lite"/>
    </source>
</evidence>
<organism evidence="5">
    <name type="scientific">Schistocephalus solidus</name>
    <name type="common">Tapeworm</name>
    <dbReference type="NCBI Taxonomy" id="70667"/>
    <lineage>
        <taxon>Eukaryota</taxon>
        <taxon>Metazoa</taxon>
        <taxon>Spiralia</taxon>
        <taxon>Lophotrochozoa</taxon>
        <taxon>Platyhelminthes</taxon>
        <taxon>Cestoda</taxon>
        <taxon>Eucestoda</taxon>
        <taxon>Diphyllobothriidea</taxon>
        <taxon>Diphyllobothriidae</taxon>
        <taxon>Schistocephalus</taxon>
    </lineage>
</organism>
<proteinExistence type="predicted"/>
<dbReference type="AlphaFoldDB" id="A0A183TPQ4"/>